<gene>
    <name evidence="2" type="ORF">A2W58_02555</name>
</gene>
<evidence type="ECO:0000313" key="3">
    <source>
        <dbReference type="Proteomes" id="UP000179264"/>
    </source>
</evidence>
<dbReference type="PANTHER" id="PTHR34322:SF2">
    <property type="entry name" value="TRANSPOSASE IS200-LIKE DOMAIN-CONTAINING PROTEIN"/>
    <property type="match status" value="1"/>
</dbReference>
<dbReference type="GO" id="GO:0006313">
    <property type="term" value="P:DNA transposition"/>
    <property type="evidence" value="ECO:0007669"/>
    <property type="project" value="InterPro"/>
</dbReference>
<dbReference type="GO" id="GO:0003677">
    <property type="term" value="F:DNA binding"/>
    <property type="evidence" value="ECO:0007669"/>
    <property type="project" value="InterPro"/>
</dbReference>
<reference evidence="2 3" key="1">
    <citation type="journal article" date="2016" name="Nat. Commun.">
        <title>Thousands of microbial genomes shed light on interconnected biogeochemical processes in an aquifer system.</title>
        <authorList>
            <person name="Anantharaman K."/>
            <person name="Brown C.T."/>
            <person name="Hug L.A."/>
            <person name="Sharon I."/>
            <person name="Castelle C.J."/>
            <person name="Probst A.J."/>
            <person name="Thomas B.C."/>
            <person name="Singh A."/>
            <person name="Wilkins M.J."/>
            <person name="Karaoz U."/>
            <person name="Brodie E.L."/>
            <person name="Williams K.H."/>
            <person name="Hubbard S.S."/>
            <person name="Banfield J.F."/>
        </authorList>
    </citation>
    <scope>NUCLEOTIDE SEQUENCE [LARGE SCALE GENOMIC DNA]</scope>
</reference>
<dbReference type="EMBL" id="MHVL01000025">
    <property type="protein sequence ID" value="OHA93203.1"/>
    <property type="molecule type" value="Genomic_DNA"/>
</dbReference>
<dbReference type="PANTHER" id="PTHR34322">
    <property type="entry name" value="TRANSPOSASE, Y1_TNP DOMAIN-CONTAINING"/>
    <property type="match status" value="1"/>
</dbReference>
<dbReference type="SUPFAM" id="SSF143422">
    <property type="entry name" value="Transposase IS200-like"/>
    <property type="match status" value="1"/>
</dbReference>
<protein>
    <recommendedName>
        <fullName evidence="1">Transposase IS200-like domain-containing protein</fullName>
    </recommendedName>
</protein>
<organism evidence="2 3">
    <name type="scientific">Candidatus Zambryskibacteria bacterium RIFCSPHIGHO2_02_38_10.5</name>
    <dbReference type="NCBI Taxonomy" id="1802742"/>
    <lineage>
        <taxon>Bacteria</taxon>
        <taxon>Candidatus Zambryskiibacteriota</taxon>
    </lineage>
</organism>
<dbReference type="InterPro" id="IPR002686">
    <property type="entry name" value="Transposase_17"/>
</dbReference>
<dbReference type="Gene3D" id="3.30.70.1290">
    <property type="entry name" value="Transposase IS200-like"/>
    <property type="match status" value="1"/>
</dbReference>
<proteinExistence type="predicted"/>
<dbReference type="InterPro" id="IPR036515">
    <property type="entry name" value="Transposase_17_sf"/>
</dbReference>
<evidence type="ECO:0000313" key="2">
    <source>
        <dbReference type="EMBL" id="OHA93203.1"/>
    </source>
</evidence>
<comment type="caution">
    <text evidence="2">The sequence shown here is derived from an EMBL/GenBank/DDBJ whole genome shotgun (WGS) entry which is preliminary data.</text>
</comment>
<dbReference type="Proteomes" id="UP000179264">
    <property type="component" value="Unassembled WGS sequence"/>
</dbReference>
<feature type="domain" description="Transposase IS200-like" evidence="1">
    <location>
        <begin position="7"/>
        <end position="151"/>
    </location>
</feature>
<accession>A0A1G2T7G1</accession>
<name>A0A1G2T7G1_9BACT</name>
<dbReference type="GO" id="GO:0004803">
    <property type="term" value="F:transposase activity"/>
    <property type="evidence" value="ECO:0007669"/>
    <property type="project" value="InterPro"/>
</dbReference>
<dbReference type="SMART" id="SM01321">
    <property type="entry name" value="Y1_Tnp"/>
    <property type="match status" value="1"/>
</dbReference>
<dbReference type="AlphaFoldDB" id="A0A1G2T7G1"/>
<evidence type="ECO:0000259" key="1">
    <source>
        <dbReference type="SMART" id="SM01321"/>
    </source>
</evidence>
<dbReference type="Pfam" id="PF01797">
    <property type="entry name" value="Y1_Tnp"/>
    <property type="match status" value="1"/>
</dbReference>
<sequence length="233" mass="27297">MRKETIVIDSFVHVINRGTKQMPIYRQKSDLWRLLFSLFYVNNFSSKNWARELERAEIDPQSFIWPEVLGVRKPIVSILGFTLMSNHFHLILKEIIEGGISSFLHKFTMGHSKFINAKYKESGNLFQGKFQSRTIETDEYLRRVSVYVMVKNTFELYPKGGLKGAIKDFEDAWKWAIQYPFSSLGDYAGVRNSPILDKDLLGEIFDSPEDFKEFSKDYILGRTPDEDMEEFEF</sequence>